<dbReference type="PROSITE" id="PS50112">
    <property type="entry name" value="PAS"/>
    <property type="match status" value="1"/>
</dbReference>
<evidence type="ECO:0000259" key="11">
    <source>
        <dbReference type="PROSITE" id="PS50113"/>
    </source>
</evidence>
<dbReference type="InterPro" id="IPR030828">
    <property type="entry name" value="HTH_TyrR"/>
</dbReference>
<dbReference type="Pfam" id="PF08448">
    <property type="entry name" value="PAS_4"/>
    <property type="match status" value="1"/>
</dbReference>
<feature type="domain" description="Sigma-54 factor interaction" evidence="9">
    <location>
        <begin position="247"/>
        <end position="476"/>
    </location>
</feature>
<dbReference type="SMART" id="SM00382">
    <property type="entry name" value="AAA"/>
    <property type="match status" value="1"/>
</dbReference>
<dbReference type="InterPro" id="IPR003593">
    <property type="entry name" value="AAA+_ATPase"/>
</dbReference>
<dbReference type="CDD" id="cd00130">
    <property type="entry name" value="PAS"/>
    <property type="match status" value="1"/>
</dbReference>
<dbReference type="Gene3D" id="1.10.8.60">
    <property type="match status" value="1"/>
</dbReference>
<organism evidence="12 13">
    <name type="scientific">Caldalkalibacillus uzonensis</name>
    <dbReference type="NCBI Taxonomy" id="353224"/>
    <lineage>
        <taxon>Bacteria</taxon>
        <taxon>Bacillati</taxon>
        <taxon>Bacillota</taxon>
        <taxon>Bacilli</taxon>
        <taxon>Bacillales</taxon>
        <taxon>Bacillaceae</taxon>
        <taxon>Caldalkalibacillus</taxon>
    </lineage>
</organism>
<evidence type="ECO:0000256" key="2">
    <source>
        <dbReference type="ARBA" id="ARBA00022797"/>
    </source>
</evidence>
<dbReference type="InterPro" id="IPR013656">
    <property type="entry name" value="PAS_4"/>
</dbReference>
<dbReference type="NCBIfam" id="TIGR00229">
    <property type="entry name" value="sensory_box"/>
    <property type="match status" value="1"/>
</dbReference>
<reference evidence="12 13" key="1">
    <citation type="submission" date="2023-07" db="EMBL/GenBank/DDBJ databases">
        <title>Genomic Encyclopedia of Type Strains, Phase IV (KMG-IV): sequencing the most valuable type-strain genomes for metagenomic binning, comparative biology and taxonomic classification.</title>
        <authorList>
            <person name="Goeker M."/>
        </authorList>
    </citation>
    <scope>NUCLEOTIDE SEQUENCE [LARGE SCALE GENOMIC DNA]</scope>
    <source>
        <strain evidence="12 13">DSM 17740</strain>
    </source>
</reference>
<evidence type="ECO:0000259" key="10">
    <source>
        <dbReference type="PROSITE" id="PS50112"/>
    </source>
</evidence>
<dbReference type="Pfam" id="PF18024">
    <property type="entry name" value="HTH_50"/>
    <property type="match status" value="1"/>
</dbReference>
<evidence type="ECO:0000313" key="12">
    <source>
        <dbReference type="EMBL" id="MDQ0340769.1"/>
    </source>
</evidence>
<dbReference type="PROSITE" id="PS00688">
    <property type="entry name" value="SIGMA54_INTERACT_3"/>
    <property type="match status" value="1"/>
</dbReference>
<keyword evidence="1" id="KW-0547">Nucleotide-binding</keyword>
<gene>
    <name evidence="12" type="ORF">J2S00_003609</name>
</gene>
<dbReference type="Pfam" id="PF25601">
    <property type="entry name" value="AAA_lid_14"/>
    <property type="match status" value="1"/>
</dbReference>
<proteinExistence type="predicted"/>
<evidence type="ECO:0000256" key="1">
    <source>
        <dbReference type="ARBA" id="ARBA00022741"/>
    </source>
</evidence>
<dbReference type="InterPro" id="IPR058031">
    <property type="entry name" value="AAA_lid_NorR"/>
</dbReference>
<dbReference type="InterPro" id="IPR025944">
    <property type="entry name" value="Sigma_54_int_dom_CS"/>
</dbReference>
<comment type="caution">
    <text evidence="12">The sequence shown here is derived from an EMBL/GenBank/DDBJ whole genome shotgun (WGS) entry which is preliminary data.</text>
</comment>
<dbReference type="Gene3D" id="1.10.10.60">
    <property type="entry name" value="Homeodomain-like"/>
    <property type="match status" value="1"/>
</dbReference>
<dbReference type="SUPFAM" id="SSF55785">
    <property type="entry name" value="PYP-like sensor domain (PAS domain)"/>
    <property type="match status" value="1"/>
</dbReference>
<dbReference type="InterPro" id="IPR035965">
    <property type="entry name" value="PAS-like_dom_sf"/>
</dbReference>
<dbReference type="InterPro" id="IPR025943">
    <property type="entry name" value="Sigma_54_int_dom_ATP-bd_2"/>
</dbReference>
<dbReference type="EMBL" id="JAUSUQ010000019">
    <property type="protein sequence ID" value="MDQ0340769.1"/>
    <property type="molecule type" value="Genomic_DNA"/>
</dbReference>
<dbReference type="PROSITE" id="PS00675">
    <property type="entry name" value="SIGMA54_INTERACT_1"/>
    <property type="match status" value="1"/>
</dbReference>
<evidence type="ECO:0000256" key="7">
    <source>
        <dbReference type="ARBA" id="ARBA00029500"/>
    </source>
</evidence>
<sequence>MNRSLLHFFEGSSAFNIGLVALSPNHDFEMNQYAQMALSGLEQEFFNYIQANKDALLRDHRFTKFDLKQHSFFIRAKQWDHHLLFCLLPLSDFPFIQDEMMKSTYLTEDLNAIFSSSWDVIFVADAKGTTLRVSSACEKLWGYPAQYFIGKSVYELEEEGLFKPSVTRLVLEQKRQVTQLQETKTGRRLYVTGTPVFNDAGELVRVINTSRDITGETRLKEELNFYREQVERYEKELIKLKREQRPFEMRSSVMEKVYDLSLRVAQVNSTVLITGETGVGKSFLARFIHSNSERAKGPFITVNCGSIPENLLESELFGYIEGAFTGAQKGGKPGMVDMAEGGTLFLDEIGELPLGLQVKLLQLVQDKTFIPVGGTKPKQADVRIIAATNRDLKEMVKNKTFREDLYYRLSVIPIHIPPLRERKEDIITLIYTFLNKYNQTYNKSKSISQEVFNYLMEYDWPGNIRELENMIERIIVTTEHDMVTMDDIILIAGQSEHKYTQYNTELLTLKEAVEKTEKEILLQALKKYGNTTEMAKALGVNQSTISRKLRKYKLSMQ</sequence>
<dbReference type="InterPro" id="IPR002078">
    <property type="entry name" value="Sigma_54_int"/>
</dbReference>
<dbReference type="PROSITE" id="PS50113">
    <property type="entry name" value="PAC"/>
    <property type="match status" value="1"/>
</dbReference>
<dbReference type="InterPro" id="IPR000700">
    <property type="entry name" value="PAS-assoc_C"/>
</dbReference>
<keyword evidence="3" id="KW-0067">ATP-binding</keyword>
<keyword evidence="5" id="KW-0238">DNA-binding</keyword>
<name>A0ABU0CWR3_9BACI</name>
<accession>A0ABU0CWR3</accession>
<dbReference type="CDD" id="cd00009">
    <property type="entry name" value="AAA"/>
    <property type="match status" value="1"/>
</dbReference>
<keyword evidence="13" id="KW-1185">Reference proteome</keyword>
<dbReference type="InterPro" id="IPR025662">
    <property type="entry name" value="Sigma_54_int_dom_ATP-bd_1"/>
</dbReference>
<dbReference type="Gene3D" id="3.30.450.20">
    <property type="entry name" value="PAS domain"/>
    <property type="match status" value="1"/>
</dbReference>
<dbReference type="SUPFAM" id="SSF46689">
    <property type="entry name" value="Homeodomain-like"/>
    <property type="match status" value="1"/>
</dbReference>
<protein>
    <recommendedName>
        <fullName evidence="7">HTH-type transcriptional regulatory protein TyrR</fullName>
    </recommendedName>
</protein>
<evidence type="ECO:0000256" key="4">
    <source>
        <dbReference type="ARBA" id="ARBA00023015"/>
    </source>
</evidence>
<evidence type="ECO:0000313" key="13">
    <source>
        <dbReference type="Proteomes" id="UP001232445"/>
    </source>
</evidence>
<evidence type="ECO:0000256" key="6">
    <source>
        <dbReference type="ARBA" id="ARBA00023163"/>
    </source>
</evidence>
<keyword evidence="4" id="KW-0805">Transcription regulation</keyword>
<keyword evidence="6" id="KW-0804">Transcription</keyword>
<keyword evidence="2" id="KW-0058">Aromatic hydrocarbons catabolism</keyword>
<feature type="domain" description="PAC" evidence="11">
    <location>
        <begin position="173"/>
        <end position="225"/>
    </location>
</feature>
<feature type="domain" description="PAS" evidence="10">
    <location>
        <begin position="106"/>
        <end position="156"/>
    </location>
</feature>
<dbReference type="PANTHER" id="PTHR32071">
    <property type="entry name" value="TRANSCRIPTIONAL REGULATORY PROTEIN"/>
    <property type="match status" value="1"/>
</dbReference>
<evidence type="ECO:0000256" key="8">
    <source>
        <dbReference type="SAM" id="Coils"/>
    </source>
</evidence>
<keyword evidence="8" id="KW-0175">Coiled coil</keyword>
<dbReference type="PROSITE" id="PS00676">
    <property type="entry name" value="SIGMA54_INTERACT_2"/>
    <property type="match status" value="1"/>
</dbReference>
<evidence type="ECO:0000256" key="5">
    <source>
        <dbReference type="ARBA" id="ARBA00023125"/>
    </source>
</evidence>
<dbReference type="Proteomes" id="UP001232445">
    <property type="component" value="Unassembled WGS sequence"/>
</dbReference>
<evidence type="ECO:0000256" key="3">
    <source>
        <dbReference type="ARBA" id="ARBA00022840"/>
    </source>
</evidence>
<dbReference type="SUPFAM" id="SSF52540">
    <property type="entry name" value="P-loop containing nucleoside triphosphate hydrolases"/>
    <property type="match status" value="1"/>
</dbReference>
<dbReference type="Gene3D" id="3.40.50.300">
    <property type="entry name" value="P-loop containing nucleotide triphosphate hydrolases"/>
    <property type="match status" value="1"/>
</dbReference>
<evidence type="ECO:0000259" key="9">
    <source>
        <dbReference type="PROSITE" id="PS50045"/>
    </source>
</evidence>
<dbReference type="Pfam" id="PF00158">
    <property type="entry name" value="Sigma54_activat"/>
    <property type="match status" value="1"/>
</dbReference>
<dbReference type="InterPro" id="IPR000014">
    <property type="entry name" value="PAS"/>
</dbReference>
<dbReference type="InterPro" id="IPR027417">
    <property type="entry name" value="P-loop_NTPase"/>
</dbReference>
<dbReference type="PANTHER" id="PTHR32071:SF57">
    <property type="entry name" value="C4-DICARBOXYLATE TRANSPORT TRANSCRIPTIONAL REGULATORY PROTEIN DCTD"/>
    <property type="match status" value="1"/>
</dbReference>
<dbReference type="InterPro" id="IPR009057">
    <property type="entry name" value="Homeodomain-like_sf"/>
</dbReference>
<dbReference type="PROSITE" id="PS50045">
    <property type="entry name" value="SIGMA54_INTERACT_4"/>
    <property type="match status" value="1"/>
</dbReference>
<dbReference type="SMART" id="SM00091">
    <property type="entry name" value="PAS"/>
    <property type="match status" value="1"/>
</dbReference>
<dbReference type="RefSeq" id="WP_307342975.1">
    <property type="nucleotide sequence ID" value="NZ_JAUSUQ010000019.1"/>
</dbReference>
<feature type="coiled-coil region" evidence="8">
    <location>
        <begin position="216"/>
        <end position="243"/>
    </location>
</feature>